<keyword evidence="1" id="KW-0472">Membrane</keyword>
<dbReference type="EMBL" id="JAKUDN010000001">
    <property type="protein sequence ID" value="MCP8351719.1"/>
    <property type="molecule type" value="Genomic_DNA"/>
</dbReference>
<name>A0ABT1L3B4_9GAMM</name>
<gene>
    <name evidence="2" type="ORF">MKS91_00200</name>
</gene>
<keyword evidence="1" id="KW-0812">Transmembrane</keyword>
<reference evidence="2 3" key="1">
    <citation type="journal article" date="2022" name="Nat. Microbiol.">
        <title>The microbiome of a bacterivorous marine choanoflagellate contains a resource-demanding obligate bacterial associate.</title>
        <authorList>
            <person name="Needham D.M."/>
            <person name="Poirier C."/>
            <person name="Bachy C."/>
            <person name="George E.E."/>
            <person name="Wilken S."/>
            <person name="Yung C.C.M."/>
            <person name="Limardo A.J."/>
            <person name="Morando M."/>
            <person name="Sudek L."/>
            <person name="Malmstrom R.R."/>
            <person name="Keeling P.J."/>
            <person name="Santoro A.E."/>
            <person name="Worden A.Z."/>
        </authorList>
    </citation>
    <scope>NUCLEOTIDE SEQUENCE [LARGE SCALE GENOMIC DNA]</scope>
    <source>
        <strain evidence="2 3">Comchoano-2</strain>
    </source>
</reference>
<accession>A0ABT1L3B4</accession>
<dbReference type="RefSeq" id="WP_258568834.1">
    <property type="nucleotide sequence ID" value="NZ_JAKUDN010000001.1"/>
</dbReference>
<organism evidence="2 3">
    <name type="scientific">Candidatus Synchoanobacter obligatus</name>
    <dbReference type="NCBI Taxonomy" id="2919597"/>
    <lineage>
        <taxon>Bacteria</taxon>
        <taxon>Pseudomonadati</taxon>
        <taxon>Pseudomonadota</taxon>
        <taxon>Gammaproteobacteria</taxon>
        <taxon>Candidatus Comchoanobacterales</taxon>
        <taxon>Candidatus Comchoanobacteraceae</taxon>
        <taxon>Candidatus Synchoanobacter</taxon>
    </lineage>
</organism>
<evidence type="ECO:0000313" key="3">
    <source>
        <dbReference type="Proteomes" id="UP001320768"/>
    </source>
</evidence>
<sequence>MGTFTQADYDALYSALLANTAPEFLDLSDRGINDNFVRYIFNTLRYNTSVKRVNLANNIITNRGINYIYIYLTTNNSPIETDLVEIDLSGNSRVTDNDKLALIQEQVLNNIVTTVTSTTLTETLSTLTSTTTTSILNAITAAITVDQTLPPSTEPNPLVTTTIPEEVSQYLTDYSNITAAEESTVTTLSTVTYASAVTLMTTSSEYSTQADLSTQNSSYSNHSYQVYKVDSSDPSKDLPHWILSLIVIGCMLVAIGTFWYCKRRSANNKQDPLPLSRVSPHKSNTITNIHNPLYHSSHTITPLNSEGNFGDTATSESPYYTAPNTAEAQRILLSRVNPQHAHYEYAAAGLNMDESPYYTAPNTAEAQRILLSRVNPQHAHYEYASAWLNKGEETYYSAPNVTDAAGSDHANAGQAIIYAVPLVDENQVETFDGFNQPGAEANA</sequence>
<proteinExistence type="predicted"/>
<evidence type="ECO:0000313" key="2">
    <source>
        <dbReference type="EMBL" id="MCP8351719.1"/>
    </source>
</evidence>
<protein>
    <submittedName>
        <fullName evidence="2">Uncharacterized protein</fullName>
    </submittedName>
</protein>
<comment type="caution">
    <text evidence="2">The sequence shown here is derived from an EMBL/GenBank/DDBJ whole genome shotgun (WGS) entry which is preliminary data.</text>
</comment>
<dbReference type="InterPro" id="IPR032675">
    <property type="entry name" value="LRR_dom_sf"/>
</dbReference>
<evidence type="ECO:0000256" key="1">
    <source>
        <dbReference type="SAM" id="Phobius"/>
    </source>
</evidence>
<keyword evidence="3" id="KW-1185">Reference proteome</keyword>
<keyword evidence="1" id="KW-1133">Transmembrane helix</keyword>
<dbReference type="Proteomes" id="UP001320768">
    <property type="component" value="Unassembled WGS sequence"/>
</dbReference>
<feature type="transmembrane region" description="Helical" evidence="1">
    <location>
        <begin position="241"/>
        <end position="261"/>
    </location>
</feature>
<dbReference type="SUPFAM" id="SSF52047">
    <property type="entry name" value="RNI-like"/>
    <property type="match status" value="1"/>
</dbReference>
<dbReference type="Gene3D" id="3.80.10.10">
    <property type="entry name" value="Ribonuclease Inhibitor"/>
    <property type="match status" value="1"/>
</dbReference>